<keyword evidence="9 12" id="KW-0456">Lyase</keyword>
<gene>
    <name evidence="12" type="primary">dapA</name>
    <name evidence="14" type="ORF">SAMN05892877_11735</name>
</gene>
<dbReference type="GO" id="GO:0005737">
    <property type="term" value="C:cytoplasm"/>
    <property type="evidence" value="ECO:0007669"/>
    <property type="project" value="UniProtKB-SubCell"/>
</dbReference>
<organism evidence="14 15">
    <name type="scientific">Rhizobium subbaraonis</name>
    <dbReference type="NCBI Taxonomy" id="908946"/>
    <lineage>
        <taxon>Bacteria</taxon>
        <taxon>Pseudomonadati</taxon>
        <taxon>Pseudomonadota</taxon>
        <taxon>Alphaproteobacteria</taxon>
        <taxon>Hyphomicrobiales</taxon>
        <taxon>Rhizobiaceae</taxon>
        <taxon>Rhizobium/Agrobacterium group</taxon>
        <taxon>Rhizobium</taxon>
    </lineage>
</organism>
<proteinExistence type="inferred from homology"/>
<dbReference type="GO" id="GO:0008840">
    <property type="term" value="F:4-hydroxy-tetrahydrodipicolinate synthase activity"/>
    <property type="evidence" value="ECO:0007669"/>
    <property type="project" value="UniProtKB-UniRule"/>
</dbReference>
<evidence type="ECO:0000256" key="13">
    <source>
        <dbReference type="PIRNR" id="PIRNR001365"/>
    </source>
</evidence>
<dbReference type="UniPathway" id="UPA00034">
    <property type="reaction ID" value="UER00017"/>
</dbReference>
<dbReference type="AlphaFoldDB" id="A0A285UV04"/>
<dbReference type="InterPro" id="IPR002220">
    <property type="entry name" value="DapA-like"/>
</dbReference>
<name>A0A285UV04_9HYPH</name>
<evidence type="ECO:0000256" key="3">
    <source>
        <dbReference type="ARBA" id="ARBA00007592"/>
    </source>
</evidence>
<evidence type="ECO:0000256" key="9">
    <source>
        <dbReference type="ARBA" id="ARBA00023239"/>
    </source>
</evidence>
<comment type="function">
    <text evidence="1 12">Catalyzes the condensation of (S)-aspartate-beta-semialdehyde [(S)-ASA] and pyruvate to 4-hydroxy-tetrahydrodipicolinate (HTPA).</text>
</comment>
<dbReference type="SUPFAM" id="SSF51569">
    <property type="entry name" value="Aldolase"/>
    <property type="match status" value="1"/>
</dbReference>
<dbReference type="NCBIfam" id="TIGR00674">
    <property type="entry name" value="dapA"/>
    <property type="match status" value="1"/>
</dbReference>
<keyword evidence="15" id="KW-1185">Reference proteome</keyword>
<dbReference type="HAMAP" id="MF_00418">
    <property type="entry name" value="DapA"/>
    <property type="match status" value="1"/>
</dbReference>
<dbReference type="PANTHER" id="PTHR12128">
    <property type="entry name" value="DIHYDRODIPICOLINATE SYNTHASE"/>
    <property type="match status" value="1"/>
</dbReference>
<dbReference type="Pfam" id="PF00701">
    <property type="entry name" value="DHDPS"/>
    <property type="match status" value="1"/>
</dbReference>
<evidence type="ECO:0000256" key="8">
    <source>
        <dbReference type="ARBA" id="ARBA00023154"/>
    </source>
</evidence>
<sequence>MSPFHSLLPRGAVCDLVTPFRGGELDRVGLLTLIEWQIRSGISGLVVCGEAGEAPTLTMDERCSVIQTAVEVAERTVPVFVGCGTNSTESTIALTEQARALGAHAALLTVPYYSKPSQEGIFRHFEAVAAAVDIPLIICNAPARTAVDLTPRTVERLATIGSVVALVDCTGDVSRFAQTAPELRTRLLHYCGHEAAACPFSLCGGGGAFSIAANVTPRLTSALHNALRTGNVDVAYALQERLTPLLTALEAENVVACTKDALSFVLGLSPEVRLPLTPPSLEVQKHLRRAVSTLPERAELMSRTA</sequence>
<dbReference type="GO" id="GO:0009089">
    <property type="term" value="P:lysine biosynthetic process via diaminopimelate"/>
    <property type="evidence" value="ECO:0007669"/>
    <property type="project" value="UniProtKB-UniRule"/>
</dbReference>
<comment type="caution">
    <text evidence="12">Lacks conserved residue(s) required for the propagation of feature annotation.</text>
</comment>
<dbReference type="Gene3D" id="3.20.20.70">
    <property type="entry name" value="Aldolase class I"/>
    <property type="match status" value="1"/>
</dbReference>
<reference evidence="14 15" key="1">
    <citation type="submission" date="2017-08" db="EMBL/GenBank/DDBJ databases">
        <authorList>
            <person name="de Groot N.N."/>
        </authorList>
    </citation>
    <scope>NUCLEOTIDE SEQUENCE [LARGE SCALE GENOMIC DNA]</scope>
    <source>
        <strain evidence="14 15">JC85</strain>
    </source>
</reference>
<comment type="caution">
    <text evidence="12">Was originally thought to be a dihydrodipicolinate synthase (DHDPS), catalyzing the condensation of (S)-aspartate-beta-semialdehyde [(S)-ASA] and pyruvate to dihydrodipicolinate (DHDP). However, it was shown in E.coli that the product of the enzymatic reaction is not dihydrodipicolinate but in fact (4S)-4-hydroxy-2,3,4,5-tetrahydro-(2S)-dipicolinic acid (HTPA), and that the consecutive dehydration reaction leading to DHDP is not spontaneous but catalyzed by DapB.</text>
</comment>
<evidence type="ECO:0000256" key="2">
    <source>
        <dbReference type="ARBA" id="ARBA00005120"/>
    </source>
</evidence>
<dbReference type="GO" id="GO:0019877">
    <property type="term" value="P:diaminopimelate biosynthetic process"/>
    <property type="evidence" value="ECO:0007669"/>
    <property type="project" value="UniProtKB-UniRule"/>
</dbReference>
<dbReference type="InterPro" id="IPR005263">
    <property type="entry name" value="DapA"/>
</dbReference>
<feature type="site" description="Part of a proton relay during catalysis" evidence="12">
    <location>
        <position position="113"/>
    </location>
</feature>
<dbReference type="EMBL" id="OBQD01000017">
    <property type="protein sequence ID" value="SOC45650.1"/>
    <property type="molecule type" value="Genomic_DNA"/>
</dbReference>
<accession>A0A285UV04</accession>
<comment type="catalytic activity">
    <reaction evidence="11 12">
        <text>L-aspartate 4-semialdehyde + pyruvate = (2S,4S)-4-hydroxy-2,3,4,5-tetrahydrodipicolinate + H2O + H(+)</text>
        <dbReference type="Rhea" id="RHEA:34171"/>
        <dbReference type="ChEBI" id="CHEBI:15361"/>
        <dbReference type="ChEBI" id="CHEBI:15377"/>
        <dbReference type="ChEBI" id="CHEBI:15378"/>
        <dbReference type="ChEBI" id="CHEBI:67139"/>
        <dbReference type="ChEBI" id="CHEBI:537519"/>
        <dbReference type="EC" id="4.3.3.7"/>
    </reaction>
</comment>
<evidence type="ECO:0000256" key="7">
    <source>
        <dbReference type="ARBA" id="ARBA00022915"/>
    </source>
</evidence>
<dbReference type="InterPro" id="IPR013785">
    <property type="entry name" value="Aldolase_TIM"/>
</dbReference>
<keyword evidence="5 12" id="KW-0963">Cytoplasm</keyword>
<evidence type="ECO:0000256" key="5">
    <source>
        <dbReference type="ARBA" id="ARBA00022490"/>
    </source>
</evidence>
<comment type="pathway">
    <text evidence="2 12">Amino-acid biosynthesis; L-lysine biosynthesis via DAP pathway; (S)-tetrahydrodipicolinate from L-aspartate: step 3/4.</text>
</comment>
<keyword evidence="6 12" id="KW-0028">Amino-acid biosynthesis</keyword>
<dbReference type="CDD" id="cd00950">
    <property type="entry name" value="DHDPS"/>
    <property type="match status" value="1"/>
</dbReference>
<keyword evidence="7 12" id="KW-0220">Diaminopimelate biosynthesis</keyword>
<keyword evidence="10 12" id="KW-0704">Schiff base</keyword>
<dbReference type="PANTHER" id="PTHR12128:SF66">
    <property type="entry name" value="4-HYDROXY-2-OXOGLUTARATE ALDOLASE, MITOCHONDRIAL"/>
    <property type="match status" value="1"/>
</dbReference>
<protein>
    <recommendedName>
        <fullName evidence="4 12">4-hydroxy-tetrahydrodipicolinate synthase</fullName>
        <shortName evidence="12">HTPA synthase</shortName>
        <ecNumber evidence="4 12">4.3.3.7</ecNumber>
    </recommendedName>
</protein>
<comment type="subcellular location">
    <subcellularLocation>
        <location evidence="12">Cytoplasm</location>
    </subcellularLocation>
</comment>
<evidence type="ECO:0000256" key="1">
    <source>
        <dbReference type="ARBA" id="ARBA00003294"/>
    </source>
</evidence>
<dbReference type="Proteomes" id="UP000219167">
    <property type="component" value="Unassembled WGS sequence"/>
</dbReference>
<dbReference type="PRINTS" id="PR00146">
    <property type="entry name" value="DHPICSNTHASE"/>
</dbReference>
<dbReference type="RefSeq" id="WP_097142096.1">
    <property type="nucleotide sequence ID" value="NZ_OBQD01000017.1"/>
</dbReference>
<dbReference type="OrthoDB" id="9782828at2"/>
<evidence type="ECO:0000256" key="10">
    <source>
        <dbReference type="ARBA" id="ARBA00023270"/>
    </source>
</evidence>
<dbReference type="PIRSF" id="PIRSF001365">
    <property type="entry name" value="DHDPS"/>
    <property type="match status" value="1"/>
</dbReference>
<keyword evidence="8 12" id="KW-0457">Lysine biosynthesis</keyword>
<evidence type="ECO:0000313" key="15">
    <source>
        <dbReference type="Proteomes" id="UP000219167"/>
    </source>
</evidence>
<dbReference type="SMART" id="SM01130">
    <property type="entry name" value="DHDPS"/>
    <property type="match status" value="1"/>
</dbReference>
<dbReference type="EC" id="4.3.3.7" evidence="4 12"/>
<evidence type="ECO:0000256" key="6">
    <source>
        <dbReference type="ARBA" id="ARBA00022605"/>
    </source>
</evidence>
<comment type="subunit">
    <text evidence="12">Homotetramer; dimer of dimers.</text>
</comment>
<comment type="similarity">
    <text evidence="3 12 13">Belongs to the DapA family.</text>
</comment>
<evidence type="ECO:0000256" key="12">
    <source>
        <dbReference type="HAMAP-Rule" id="MF_00418"/>
    </source>
</evidence>
<evidence type="ECO:0000313" key="14">
    <source>
        <dbReference type="EMBL" id="SOC45650.1"/>
    </source>
</evidence>
<evidence type="ECO:0000256" key="4">
    <source>
        <dbReference type="ARBA" id="ARBA00012086"/>
    </source>
</evidence>
<evidence type="ECO:0000256" key="11">
    <source>
        <dbReference type="ARBA" id="ARBA00047836"/>
    </source>
</evidence>